<dbReference type="STRING" id="1273541.Pyrde_1465"/>
<dbReference type="EMBL" id="CP013011">
    <property type="protein sequence ID" value="ALL01508.1"/>
    <property type="molecule type" value="Genomic_DNA"/>
</dbReference>
<accession>A0A0P0N5F7</accession>
<dbReference type="AlphaFoldDB" id="A0A0P0N5F7"/>
<dbReference type="Proteomes" id="UP000058613">
    <property type="component" value="Chromosome"/>
</dbReference>
<evidence type="ECO:0000256" key="1">
    <source>
        <dbReference type="SAM" id="MobiDB-lite"/>
    </source>
</evidence>
<protein>
    <submittedName>
        <fullName evidence="2">Uncharacterized protein</fullName>
    </submittedName>
</protein>
<sequence length="49" mass="5109">MIKAAPALAPGGRPRGFLRIPEAEPEKRPLALRAGSPVFMPPRGAGATM</sequence>
<reference evidence="2 3" key="1">
    <citation type="submission" date="2015-10" db="EMBL/GenBank/DDBJ databases">
        <title>Complete genome sequence of hyperthermophilic archaeon Pyrodictium delaneyi Su06.</title>
        <authorList>
            <person name="Jung J.-H."/>
            <person name="Lin J."/>
            <person name="Holden J.F."/>
            <person name="Park C.-S."/>
        </authorList>
    </citation>
    <scope>NUCLEOTIDE SEQUENCE [LARGE SCALE GENOMIC DNA]</scope>
    <source>
        <strain evidence="2 3">Su06</strain>
    </source>
</reference>
<proteinExistence type="predicted"/>
<evidence type="ECO:0000313" key="2">
    <source>
        <dbReference type="EMBL" id="ALL01508.1"/>
    </source>
</evidence>
<evidence type="ECO:0000313" key="3">
    <source>
        <dbReference type="Proteomes" id="UP000058613"/>
    </source>
</evidence>
<name>A0A0P0N5F7_9CREN</name>
<feature type="region of interest" description="Disordered" evidence="1">
    <location>
        <begin position="28"/>
        <end position="49"/>
    </location>
</feature>
<gene>
    <name evidence="2" type="ORF">Pyrde_1465</name>
</gene>
<dbReference type="KEGG" id="pdl:Pyrde_1465"/>
<organism evidence="2 3">
    <name type="scientific">Pyrodictium delaneyi</name>
    <dbReference type="NCBI Taxonomy" id="1273541"/>
    <lineage>
        <taxon>Archaea</taxon>
        <taxon>Thermoproteota</taxon>
        <taxon>Thermoprotei</taxon>
        <taxon>Desulfurococcales</taxon>
        <taxon>Pyrodictiaceae</taxon>
        <taxon>Pyrodictium</taxon>
    </lineage>
</organism>